<dbReference type="GO" id="GO:0046655">
    <property type="term" value="P:folic acid metabolic process"/>
    <property type="evidence" value="ECO:0007669"/>
    <property type="project" value="TreeGrafter"/>
</dbReference>
<dbReference type="AlphaFoldDB" id="A0A0G1CM88"/>
<evidence type="ECO:0000256" key="6">
    <source>
        <dbReference type="ARBA" id="ARBA00023002"/>
    </source>
</evidence>
<dbReference type="CDD" id="cd00209">
    <property type="entry name" value="DHFR"/>
    <property type="match status" value="1"/>
</dbReference>
<evidence type="ECO:0000313" key="12">
    <source>
        <dbReference type="Proteomes" id="UP000034050"/>
    </source>
</evidence>
<proteinExistence type="inferred from homology"/>
<dbReference type="PRINTS" id="PR00070">
    <property type="entry name" value="DHFR"/>
</dbReference>
<dbReference type="InterPro" id="IPR001796">
    <property type="entry name" value="DHFR_dom"/>
</dbReference>
<name>A0A0G1CM88_9BACT</name>
<evidence type="ECO:0000256" key="9">
    <source>
        <dbReference type="RuleBase" id="RU004474"/>
    </source>
</evidence>
<dbReference type="PROSITE" id="PS00075">
    <property type="entry name" value="DHFR_1"/>
    <property type="match status" value="1"/>
</dbReference>
<dbReference type="PIRSF" id="PIRSF000194">
    <property type="entry name" value="DHFR"/>
    <property type="match status" value="1"/>
</dbReference>
<dbReference type="InterPro" id="IPR024072">
    <property type="entry name" value="DHFR-like_dom_sf"/>
</dbReference>
<gene>
    <name evidence="11" type="ORF">UV61_C0008G0067</name>
</gene>
<comment type="similarity">
    <text evidence="2 8 9">Belongs to the dihydrofolate reductase family.</text>
</comment>
<evidence type="ECO:0000256" key="3">
    <source>
        <dbReference type="ARBA" id="ARBA00012856"/>
    </source>
</evidence>
<dbReference type="Gene3D" id="3.40.430.10">
    <property type="entry name" value="Dihydrofolate Reductase, subunit A"/>
    <property type="match status" value="1"/>
</dbReference>
<evidence type="ECO:0000313" key="11">
    <source>
        <dbReference type="EMBL" id="KKS86614.1"/>
    </source>
</evidence>
<dbReference type="PANTHER" id="PTHR48069:SF3">
    <property type="entry name" value="DIHYDROFOLATE REDUCTASE"/>
    <property type="match status" value="1"/>
</dbReference>
<dbReference type="PROSITE" id="PS51330">
    <property type="entry name" value="DHFR_2"/>
    <property type="match status" value="1"/>
</dbReference>
<dbReference type="Proteomes" id="UP000034050">
    <property type="component" value="Unassembled WGS sequence"/>
</dbReference>
<evidence type="ECO:0000256" key="1">
    <source>
        <dbReference type="ARBA" id="ARBA00004903"/>
    </source>
</evidence>
<accession>A0A0G1CM88</accession>
<dbReference type="PANTHER" id="PTHR48069">
    <property type="entry name" value="DIHYDROFOLATE REDUCTASE"/>
    <property type="match status" value="1"/>
</dbReference>
<evidence type="ECO:0000259" key="10">
    <source>
        <dbReference type="PROSITE" id="PS51330"/>
    </source>
</evidence>
<evidence type="ECO:0000256" key="5">
    <source>
        <dbReference type="ARBA" id="ARBA00022857"/>
    </source>
</evidence>
<keyword evidence="6 8" id="KW-0560">Oxidoreductase</keyword>
<dbReference type="UniPathway" id="UPA00077">
    <property type="reaction ID" value="UER00158"/>
</dbReference>
<dbReference type="GO" id="GO:0004146">
    <property type="term" value="F:dihydrofolate reductase activity"/>
    <property type="evidence" value="ECO:0007669"/>
    <property type="project" value="UniProtKB-EC"/>
</dbReference>
<dbReference type="GO" id="GO:0046452">
    <property type="term" value="P:dihydrofolate metabolic process"/>
    <property type="evidence" value="ECO:0007669"/>
    <property type="project" value="TreeGrafter"/>
</dbReference>
<dbReference type="GO" id="GO:0046654">
    <property type="term" value="P:tetrahydrofolate biosynthetic process"/>
    <property type="evidence" value="ECO:0007669"/>
    <property type="project" value="UniProtKB-UniPathway"/>
</dbReference>
<keyword evidence="4 8" id="KW-0554">One-carbon metabolism</keyword>
<dbReference type="GO" id="GO:0005829">
    <property type="term" value="C:cytosol"/>
    <property type="evidence" value="ECO:0007669"/>
    <property type="project" value="TreeGrafter"/>
</dbReference>
<evidence type="ECO:0000256" key="2">
    <source>
        <dbReference type="ARBA" id="ARBA00009539"/>
    </source>
</evidence>
<dbReference type="GO" id="GO:0070401">
    <property type="term" value="F:NADP+ binding"/>
    <property type="evidence" value="ECO:0007669"/>
    <property type="project" value="UniProtKB-ARBA"/>
</dbReference>
<feature type="domain" description="DHFR" evidence="10">
    <location>
        <begin position="4"/>
        <end position="173"/>
    </location>
</feature>
<dbReference type="PATRIC" id="fig|1618446.3.peg.933"/>
<reference evidence="11 12" key="1">
    <citation type="journal article" date="2015" name="Nature">
        <title>rRNA introns, odd ribosomes, and small enigmatic genomes across a large radiation of phyla.</title>
        <authorList>
            <person name="Brown C.T."/>
            <person name="Hug L.A."/>
            <person name="Thomas B.C."/>
            <person name="Sharon I."/>
            <person name="Castelle C.J."/>
            <person name="Singh A."/>
            <person name="Wilkins M.J."/>
            <person name="Williams K.H."/>
            <person name="Banfield J.F."/>
        </authorList>
    </citation>
    <scope>NUCLEOTIDE SEQUENCE [LARGE SCALE GENOMIC DNA]</scope>
</reference>
<evidence type="ECO:0000256" key="4">
    <source>
        <dbReference type="ARBA" id="ARBA00022563"/>
    </source>
</evidence>
<dbReference type="InterPro" id="IPR012259">
    <property type="entry name" value="DHFR"/>
</dbReference>
<evidence type="ECO:0000256" key="7">
    <source>
        <dbReference type="ARBA" id="ARBA00025067"/>
    </source>
</evidence>
<dbReference type="EC" id="1.5.1.3" evidence="3 8"/>
<sequence length="174" mass="19718">MKPTISIIAALSENRVIGNKGQIPWHIAEDMKRFKELTTGHPVIMGRKTFESIGKPLPNRTNIIITSNPDYHPPDYPPDEWNSLTPPDLHTVHSLNEALELAKKHEQNEIFIIGGGKIYQQALSIANKLYLTLVKGNFSGDTFFPDYSEFNRVLSKENSKNAEHEYSFLELSRG</sequence>
<dbReference type="STRING" id="1618446.UV61_C0008G0067"/>
<organism evidence="11 12">
    <name type="scientific">Candidatus Gottesmanbacteria bacterium GW2011_GWB1_43_11</name>
    <dbReference type="NCBI Taxonomy" id="1618446"/>
    <lineage>
        <taxon>Bacteria</taxon>
        <taxon>Candidatus Gottesmaniibacteriota</taxon>
    </lineage>
</organism>
<comment type="pathway">
    <text evidence="1 8">Cofactor biosynthesis; tetrahydrofolate biosynthesis; 5,6,7,8-tetrahydrofolate from 7,8-dihydrofolate: step 1/1.</text>
</comment>
<comment type="function">
    <text evidence="7 8">Key enzyme in folate metabolism. Catalyzes an essential reaction for de novo glycine and purine synthesis, and for DNA precursor synthesis.</text>
</comment>
<dbReference type="InterPro" id="IPR017925">
    <property type="entry name" value="DHFR_CS"/>
</dbReference>
<dbReference type="Pfam" id="PF00186">
    <property type="entry name" value="DHFR_1"/>
    <property type="match status" value="1"/>
</dbReference>
<protein>
    <recommendedName>
        <fullName evidence="3 8">Dihydrofolate reductase</fullName>
        <ecNumber evidence="3 8">1.5.1.3</ecNumber>
    </recommendedName>
</protein>
<dbReference type="SUPFAM" id="SSF53597">
    <property type="entry name" value="Dihydrofolate reductase-like"/>
    <property type="match status" value="1"/>
</dbReference>
<evidence type="ECO:0000256" key="8">
    <source>
        <dbReference type="PIRNR" id="PIRNR000194"/>
    </source>
</evidence>
<dbReference type="EMBL" id="LCFD01000008">
    <property type="protein sequence ID" value="KKS86614.1"/>
    <property type="molecule type" value="Genomic_DNA"/>
</dbReference>
<dbReference type="FunFam" id="3.40.430.10:FF:000001">
    <property type="entry name" value="Dihydrofolate reductase"/>
    <property type="match status" value="1"/>
</dbReference>
<keyword evidence="5 8" id="KW-0521">NADP</keyword>
<comment type="caution">
    <text evidence="11">The sequence shown here is derived from an EMBL/GenBank/DDBJ whole genome shotgun (WGS) entry which is preliminary data.</text>
</comment>
<comment type="catalytic activity">
    <reaction evidence="8">
        <text>(6S)-5,6,7,8-tetrahydrofolate + NADP(+) = 7,8-dihydrofolate + NADPH + H(+)</text>
        <dbReference type="Rhea" id="RHEA:15009"/>
        <dbReference type="ChEBI" id="CHEBI:15378"/>
        <dbReference type="ChEBI" id="CHEBI:57451"/>
        <dbReference type="ChEBI" id="CHEBI:57453"/>
        <dbReference type="ChEBI" id="CHEBI:57783"/>
        <dbReference type="ChEBI" id="CHEBI:58349"/>
        <dbReference type="EC" id="1.5.1.3"/>
    </reaction>
</comment>
<dbReference type="GO" id="GO:0006730">
    <property type="term" value="P:one-carbon metabolic process"/>
    <property type="evidence" value="ECO:0007669"/>
    <property type="project" value="UniProtKB-KW"/>
</dbReference>